<dbReference type="PROSITE" id="PS50059">
    <property type="entry name" value="FKBP_PPIASE"/>
    <property type="match status" value="1"/>
</dbReference>
<protein>
    <recommendedName>
        <fullName evidence="6">Peptidyl-prolyl cis-trans isomerase</fullName>
        <ecNumber evidence="6">5.2.1.8</ecNumber>
    </recommendedName>
</protein>
<dbReference type="SUPFAM" id="SSF54534">
    <property type="entry name" value="FKBP-like"/>
    <property type="match status" value="1"/>
</dbReference>
<dbReference type="Proteomes" id="UP000199073">
    <property type="component" value="Unassembled WGS sequence"/>
</dbReference>
<accession>A0A1H0RDK4</accession>
<feature type="chain" id="PRO_5011719147" description="Peptidyl-prolyl cis-trans isomerase" evidence="7">
    <location>
        <begin position="23"/>
        <end position="230"/>
    </location>
</feature>
<comment type="similarity">
    <text evidence="2 6">Belongs to the FKBP-type PPIase family.</text>
</comment>
<proteinExistence type="inferred from homology"/>
<dbReference type="NCBIfam" id="NF008602">
    <property type="entry name" value="PRK11570.1"/>
    <property type="match status" value="1"/>
</dbReference>
<dbReference type="InterPro" id="IPR036944">
    <property type="entry name" value="PPIase_FKBP_N_sf"/>
</dbReference>
<organism evidence="9 10">
    <name type="scientific">Desulforhopalus singaporensis</name>
    <dbReference type="NCBI Taxonomy" id="91360"/>
    <lineage>
        <taxon>Bacteria</taxon>
        <taxon>Pseudomonadati</taxon>
        <taxon>Thermodesulfobacteriota</taxon>
        <taxon>Desulfobulbia</taxon>
        <taxon>Desulfobulbales</taxon>
        <taxon>Desulfocapsaceae</taxon>
        <taxon>Desulforhopalus</taxon>
    </lineage>
</organism>
<dbReference type="PANTHER" id="PTHR43811:SF19">
    <property type="entry name" value="39 KDA FK506-BINDING NUCLEAR PROTEIN"/>
    <property type="match status" value="1"/>
</dbReference>
<dbReference type="FunFam" id="3.10.50.40:FF:000006">
    <property type="entry name" value="Peptidyl-prolyl cis-trans isomerase"/>
    <property type="match status" value="1"/>
</dbReference>
<dbReference type="AlphaFoldDB" id="A0A1H0RDK4"/>
<keyword evidence="3 5" id="KW-0697">Rotamase</keyword>
<sequence>MKKYAISALAGLCLAVPALSMAAAAPSTFEEKLSYSMGFEVGNYFKSAGGDIQKEFLITGIEDAFNGESPVLSVEEMAQVKKEFGEKLQQEQLAQLEEMKAKNKADGEAFLVENKKKEGVIVTESGLQYEVLNAGEGAKPTAEDTVKVEYVGTLIDGTEFDSTAKHGEPAQFQVGQVIKGWSEALQLMSVGTKLKLVIPADLAYGEKGAAPIIQPNSTLVFEVELLEIVK</sequence>
<keyword evidence="4 5" id="KW-0413">Isomerase</keyword>
<feature type="domain" description="PPIase FKBP-type" evidence="8">
    <location>
        <begin position="143"/>
        <end position="229"/>
    </location>
</feature>
<evidence type="ECO:0000256" key="3">
    <source>
        <dbReference type="ARBA" id="ARBA00023110"/>
    </source>
</evidence>
<dbReference type="GO" id="GO:0003755">
    <property type="term" value="F:peptidyl-prolyl cis-trans isomerase activity"/>
    <property type="evidence" value="ECO:0007669"/>
    <property type="project" value="UniProtKB-UniRule"/>
</dbReference>
<evidence type="ECO:0000313" key="10">
    <source>
        <dbReference type="Proteomes" id="UP000199073"/>
    </source>
</evidence>
<dbReference type="Gene3D" id="3.10.50.40">
    <property type="match status" value="1"/>
</dbReference>
<comment type="catalytic activity">
    <reaction evidence="1 5 6">
        <text>[protein]-peptidylproline (omega=180) = [protein]-peptidylproline (omega=0)</text>
        <dbReference type="Rhea" id="RHEA:16237"/>
        <dbReference type="Rhea" id="RHEA-COMP:10747"/>
        <dbReference type="Rhea" id="RHEA-COMP:10748"/>
        <dbReference type="ChEBI" id="CHEBI:83833"/>
        <dbReference type="ChEBI" id="CHEBI:83834"/>
        <dbReference type="EC" id="5.2.1.8"/>
    </reaction>
</comment>
<dbReference type="InterPro" id="IPR000774">
    <property type="entry name" value="PPIase_FKBP_N"/>
</dbReference>
<gene>
    <name evidence="9" type="ORF">SAMN05660330_02289</name>
</gene>
<evidence type="ECO:0000256" key="1">
    <source>
        <dbReference type="ARBA" id="ARBA00000971"/>
    </source>
</evidence>
<dbReference type="Gene3D" id="1.10.287.460">
    <property type="entry name" value="Peptidyl-prolyl cis-trans isomerase, FKBP-type, N-terminal domain"/>
    <property type="match status" value="1"/>
</dbReference>
<evidence type="ECO:0000256" key="4">
    <source>
        <dbReference type="ARBA" id="ARBA00023235"/>
    </source>
</evidence>
<feature type="signal peptide" evidence="7">
    <location>
        <begin position="1"/>
        <end position="22"/>
    </location>
</feature>
<keyword evidence="10" id="KW-1185">Reference proteome</keyword>
<evidence type="ECO:0000313" key="9">
    <source>
        <dbReference type="EMBL" id="SDP27643.1"/>
    </source>
</evidence>
<dbReference type="EMBL" id="FNJI01000014">
    <property type="protein sequence ID" value="SDP27643.1"/>
    <property type="molecule type" value="Genomic_DNA"/>
</dbReference>
<reference evidence="9 10" key="1">
    <citation type="submission" date="2016-10" db="EMBL/GenBank/DDBJ databases">
        <authorList>
            <person name="de Groot N.N."/>
        </authorList>
    </citation>
    <scope>NUCLEOTIDE SEQUENCE [LARGE SCALE GENOMIC DNA]</scope>
    <source>
        <strain evidence="9 10">DSM 12130</strain>
    </source>
</reference>
<dbReference type="InterPro" id="IPR001179">
    <property type="entry name" value="PPIase_FKBP_dom"/>
</dbReference>
<dbReference type="OrthoDB" id="9812109at2"/>
<dbReference type="STRING" id="91360.SAMN05660330_02289"/>
<evidence type="ECO:0000259" key="8">
    <source>
        <dbReference type="PROSITE" id="PS50059"/>
    </source>
</evidence>
<evidence type="ECO:0000256" key="7">
    <source>
        <dbReference type="SAM" id="SignalP"/>
    </source>
</evidence>
<name>A0A1H0RDK4_9BACT</name>
<evidence type="ECO:0000256" key="5">
    <source>
        <dbReference type="PROSITE-ProRule" id="PRU00277"/>
    </source>
</evidence>
<dbReference type="Pfam" id="PF01346">
    <property type="entry name" value="FKBP_N"/>
    <property type="match status" value="1"/>
</dbReference>
<dbReference type="GO" id="GO:0006457">
    <property type="term" value="P:protein folding"/>
    <property type="evidence" value="ECO:0007669"/>
    <property type="project" value="InterPro"/>
</dbReference>
<keyword evidence="7" id="KW-0732">Signal</keyword>
<evidence type="ECO:0000256" key="6">
    <source>
        <dbReference type="RuleBase" id="RU003915"/>
    </source>
</evidence>
<dbReference type="InterPro" id="IPR046357">
    <property type="entry name" value="PPIase_dom_sf"/>
</dbReference>
<dbReference type="Pfam" id="PF00254">
    <property type="entry name" value="FKBP_C"/>
    <property type="match status" value="1"/>
</dbReference>
<dbReference type="RefSeq" id="WP_092222897.1">
    <property type="nucleotide sequence ID" value="NZ_FNJI01000014.1"/>
</dbReference>
<evidence type="ECO:0000256" key="2">
    <source>
        <dbReference type="ARBA" id="ARBA00006577"/>
    </source>
</evidence>
<dbReference type="PANTHER" id="PTHR43811">
    <property type="entry name" value="FKBP-TYPE PEPTIDYL-PROLYL CIS-TRANS ISOMERASE FKPA"/>
    <property type="match status" value="1"/>
</dbReference>
<dbReference type="EC" id="5.2.1.8" evidence="6"/>